<name>A0AB37U8T1_9CYAN</name>
<dbReference type="Proteomes" id="UP000282574">
    <property type="component" value="Unassembled WGS sequence"/>
</dbReference>
<organism evidence="1 2">
    <name type="scientific">Chroococcidiopsis cubana SAG 39.79</name>
    <dbReference type="NCBI Taxonomy" id="388085"/>
    <lineage>
        <taxon>Bacteria</taxon>
        <taxon>Bacillati</taxon>
        <taxon>Cyanobacteriota</taxon>
        <taxon>Cyanophyceae</taxon>
        <taxon>Chroococcidiopsidales</taxon>
        <taxon>Chroococcidiopsidaceae</taxon>
        <taxon>Chroococcidiopsis</taxon>
    </lineage>
</organism>
<keyword evidence="2" id="KW-1185">Reference proteome</keyword>
<evidence type="ECO:0000313" key="1">
    <source>
        <dbReference type="EMBL" id="RUS95928.1"/>
    </source>
</evidence>
<evidence type="ECO:0000313" key="2">
    <source>
        <dbReference type="Proteomes" id="UP000282574"/>
    </source>
</evidence>
<dbReference type="RefSeq" id="WP_106170560.1">
    <property type="nucleotide sequence ID" value="NZ_JAVKZF010000004.1"/>
</dbReference>
<proteinExistence type="predicted"/>
<dbReference type="EMBL" id="RSCK01000187">
    <property type="protein sequence ID" value="RUS95928.1"/>
    <property type="molecule type" value="Genomic_DNA"/>
</dbReference>
<reference evidence="1 2" key="1">
    <citation type="journal article" date="2019" name="Genome Biol. Evol.">
        <title>Day and night: Metabolic profiles and evolutionary relationships of six axenic non-marine cyanobacteria.</title>
        <authorList>
            <person name="Will S.E."/>
            <person name="Henke P."/>
            <person name="Boedeker C."/>
            <person name="Huang S."/>
            <person name="Brinkmann H."/>
            <person name="Rohde M."/>
            <person name="Jarek M."/>
            <person name="Friedl T."/>
            <person name="Seufert S."/>
            <person name="Schumacher M."/>
            <person name="Overmann J."/>
            <person name="Neumann-Schaal M."/>
            <person name="Petersen J."/>
        </authorList>
    </citation>
    <scope>NUCLEOTIDE SEQUENCE [LARGE SCALE GENOMIC DNA]</scope>
    <source>
        <strain evidence="1 2">SAG 39.79</strain>
    </source>
</reference>
<sequence length="65" mass="7463">MPKYIVQISSSWTNQNYEVEREFSNEKEAEKYGVDLAASLTFVGVEEIEEYGDVETDDDGFSEED</sequence>
<protein>
    <submittedName>
        <fullName evidence="1">Uncharacterized protein</fullName>
    </submittedName>
</protein>
<comment type="caution">
    <text evidence="1">The sequence shown here is derived from an EMBL/GenBank/DDBJ whole genome shotgun (WGS) entry which is preliminary data.</text>
</comment>
<dbReference type="AlphaFoldDB" id="A0AB37U8T1"/>
<accession>A0AB37U8T1</accession>
<gene>
    <name evidence="1" type="ORF">DSM107010_70950</name>
</gene>